<sequence>MIKRGSKVVCAMSGGVDSSVSAYLLKKKGFEVTGVYMNNWDTVEEGDSLCSQSKDYLDAQLACEKLNIKLDVLDCVKTFWNSVFQNMIESYKEGVTIVPDVLCNKLIKFDELHQFAIEKHDAVAIATGHYAKNSLGNYLELSSGKNNNAKLLRSADPIKDQTYFLALLKSHQLKRAMFPLGDYMKSDVKTLACQIGLDKIAHKQESMGVCFIGKKKNFNHFLANYLEPKKGDIVEIETNKIIGSHDGCHNYTIGKKVKISPDVFQCHEGLFVTKVNAAENIVYVCQGSRHSSLFSREMLVNNLSLINDNAKIEDLKNVKCLIQRNQPPVSCQLQKEDNNVYKISLQTCFKAVGNGQFCVLYNHNECLGGGQIQSASTLYVPT</sequence>
<dbReference type="Proteomes" id="UP000095286">
    <property type="component" value="Unplaced"/>
</dbReference>
<organism evidence="1 2">
    <name type="scientific">Rhabditophanes sp. KR3021</name>
    <dbReference type="NCBI Taxonomy" id="114890"/>
    <lineage>
        <taxon>Eukaryota</taxon>
        <taxon>Metazoa</taxon>
        <taxon>Ecdysozoa</taxon>
        <taxon>Nematoda</taxon>
        <taxon>Chromadorea</taxon>
        <taxon>Rhabditida</taxon>
        <taxon>Tylenchina</taxon>
        <taxon>Panagrolaimomorpha</taxon>
        <taxon>Strongyloidoidea</taxon>
        <taxon>Alloionematidae</taxon>
        <taxon>Rhabditophanes</taxon>
    </lineage>
</organism>
<name>A0AC35UIR5_9BILA</name>
<dbReference type="WBParaSite" id="RSKR_0001182500.1">
    <property type="protein sequence ID" value="RSKR_0001182500.1"/>
    <property type="gene ID" value="RSKR_0001182500"/>
</dbReference>
<reference evidence="2" key="1">
    <citation type="submission" date="2016-11" db="UniProtKB">
        <authorList>
            <consortium name="WormBaseParasite"/>
        </authorList>
    </citation>
    <scope>IDENTIFICATION</scope>
    <source>
        <strain evidence="2">KR3021</strain>
    </source>
</reference>
<evidence type="ECO:0000313" key="2">
    <source>
        <dbReference type="WBParaSite" id="RSKR_0001182500.1"/>
    </source>
</evidence>
<protein>
    <submittedName>
        <fullName evidence="2">tRNA-5-taurinomethyluridine 2-sulfurtransferase</fullName>
    </submittedName>
</protein>
<proteinExistence type="predicted"/>
<accession>A0AC35UIR5</accession>
<evidence type="ECO:0000313" key="1">
    <source>
        <dbReference type="Proteomes" id="UP000095286"/>
    </source>
</evidence>